<reference evidence="2" key="1">
    <citation type="submission" date="2014-07" db="EMBL/GenBank/DDBJ databases">
        <title>Methanogenic archaea and the global carbon cycle.</title>
        <authorList>
            <person name="Henriksen J.R."/>
            <person name="Luke J."/>
            <person name="Reinhart S."/>
            <person name="Benedict M.N."/>
            <person name="Youngblut N.D."/>
            <person name="Metcalf M.E."/>
            <person name="Whitaker R.J."/>
            <person name="Metcalf W.W."/>
        </authorList>
    </citation>
    <scope>NUCLEOTIDE SEQUENCE [LARGE SCALE GENOMIC DNA]</scope>
    <source>
        <strain evidence="2">3</strain>
    </source>
</reference>
<name>A0A0E3SNX5_METBA</name>
<sequence>MNLKSIIIIAFIISAVLLAGKVSPAMNSEQYREGRYIHVDDIVMEFSGANATVDVEYHLSPLANAYIFLFGSKNLEPKVKEIFFKFPEVKVQKIGINSATLQLTNISWKYGNDYMHNSTKFGLRPDILTVVFPYNQGTRKLQNPDSTLSVFYPDHPENQKNTTKKLNR</sequence>
<dbReference type="PATRIC" id="fig|1434107.4.peg.3228"/>
<dbReference type="HOGENOM" id="CLU_136001_0_0_2"/>
<evidence type="ECO:0000313" key="3">
    <source>
        <dbReference type="Proteomes" id="UP000033066"/>
    </source>
</evidence>
<dbReference type="KEGG" id="mbak:MSBR3_2540"/>
<evidence type="ECO:0000313" key="2">
    <source>
        <dbReference type="EMBL" id="AKB83118.1"/>
    </source>
</evidence>
<dbReference type="GeneID" id="24790154"/>
<dbReference type="AlphaFoldDB" id="A0A0E3SNX5"/>
<protein>
    <submittedName>
        <fullName evidence="2">Uncharacterized protein</fullName>
    </submittedName>
</protein>
<organism evidence="2 3">
    <name type="scientific">Methanosarcina barkeri 3</name>
    <dbReference type="NCBI Taxonomy" id="1434107"/>
    <lineage>
        <taxon>Archaea</taxon>
        <taxon>Methanobacteriati</taxon>
        <taxon>Methanobacteriota</taxon>
        <taxon>Stenosarchaea group</taxon>
        <taxon>Methanomicrobia</taxon>
        <taxon>Methanosarcinales</taxon>
        <taxon>Methanosarcinaceae</taxon>
        <taxon>Methanosarcina</taxon>
    </lineage>
</organism>
<dbReference type="RefSeq" id="WP_048108804.1">
    <property type="nucleotide sequence ID" value="NZ_CP009517.1"/>
</dbReference>
<keyword evidence="3" id="KW-1185">Reference proteome</keyword>
<dbReference type="Proteomes" id="UP000033066">
    <property type="component" value="Chromosome"/>
</dbReference>
<feature type="region of interest" description="Disordered" evidence="1">
    <location>
        <begin position="145"/>
        <end position="168"/>
    </location>
</feature>
<accession>A0A0E3SNX5</accession>
<proteinExistence type="predicted"/>
<gene>
    <name evidence="2" type="ORF">MSBR3_2540</name>
</gene>
<evidence type="ECO:0000256" key="1">
    <source>
        <dbReference type="SAM" id="MobiDB-lite"/>
    </source>
</evidence>
<dbReference type="OrthoDB" id="148159at2157"/>
<dbReference type="EMBL" id="CP009517">
    <property type="protein sequence ID" value="AKB83118.1"/>
    <property type="molecule type" value="Genomic_DNA"/>
</dbReference>